<dbReference type="EMBL" id="JACHGN010000006">
    <property type="protein sequence ID" value="MBB5133695.1"/>
    <property type="molecule type" value="Genomic_DNA"/>
</dbReference>
<dbReference type="AlphaFoldDB" id="A0A840PCE4"/>
<sequence>MLGDFATTDPDAARAAEAHGVLAVPLEGGLTRFVVVNPERMRCRAFARRPAPVRCPCRW</sequence>
<keyword evidence="2" id="KW-1185">Reference proteome</keyword>
<reference evidence="1 2" key="1">
    <citation type="submission" date="2020-08" db="EMBL/GenBank/DDBJ databases">
        <title>Genomic Encyclopedia of Type Strains, Phase IV (KMG-IV): sequencing the most valuable type-strain genomes for metagenomic binning, comparative biology and taxonomic classification.</title>
        <authorList>
            <person name="Goeker M."/>
        </authorList>
    </citation>
    <scope>NUCLEOTIDE SEQUENCE [LARGE SCALE GENOMIC DNA]</scope>
    <source>
        <strain evidence="1 2">DSM 45615</strain>
    </source>
</reference>
<protein>
    <submittedName>
        <fullName evidence="1">Uncharacterized protein</fullName>
    </submittedName>
</protein>
<name>A0A840PCE4_9ACTN</name>
<proteinExistence type="predicted"/>
<dbReference type="RefSeq" id="WP_185050629.1">
    <property type="nucleotide sequence ID" value="NZ_BAABIX010000001.1"/>
</dbReference>
<organism evidence="1 2">
    <name type="scientific">Thermocatellispora tengchongensis</name>
    <dbReference type="NCBI Taxonomy" id="1073253"/>
    <lineage>
        <taxon>Bacteria</taxon>
        <taxon>Bacillati</taxon>
        <taxon>Actinomycetota</taxon>
        <taxon>Actinomycetes</taxon>
        <taxon>Streptosporangiales</taxon>
        <taxon>Streptosporangiaceae</taxon>
        <taxon>Thermocatellispora</taxon>
    </lineage>
</organism>
<comment type="caution">
    <text evidence="1">The sequence shown here is derived from an EMBL/GenBank/DDBJ whole genome shotgun (WGS) entry which is preliminary data.</text>
</comment>
<evidence type="ECO:0000313" key="1">
    <source>
        <dbReference type="EMBL" id="MBB5133695.1"/>
    </source>
</evidence>
<accession>A0A840PCE4</accession>
<evidence type="ECO:0000313" key="2">
    <source>
        <dbReference type="Proteomes" id="UP000578449"/>
    </source>
</evidence>
<dbReference type="Proteomes" id="UP000578449">
    <property type="component" value="Unassembled WGS sequence"/>
</dbReference>
<gene>
    <name evidence="1" type="ORF">HNP84_003421</name>
</gene>